<dbReference type="CDD" id="cd16479">
    <property type="entry name" value="RING-H2_synoviolin"/>
    <property type="match status" value="1"/>
</dbReference>
<feature type="region of interest" description="Disordered" evidence="16">
    <location>
        <begin position="368"/>
        <end position="430"/>
    </location>
</feature>
<evidence type="ECO:0000256" key="15">
    <source>
        <dbReference type="PROSITE-ProRule" id="PRU00175"/>
    </source>
</evidence>
<keyword evidence="9 15" id="KW-0863">Zinc-finger</keyword>
<dbReference type="Proteomes" id="UP000677228">
    <property type="component" value="Unassembled WGS sequence"/>
</dbReference>
<evidence type="ECO:0000256" key="17">
    <source>
        <dbReference type="SAM" id="Phobius"/>
    </source>
</evidence>
<dbReference type="InterPro" id="IPR058051">
    <property type="entry name" value="Znf_RING_synoviolin"/>
</dbReference>
<dbReference type="InterPro" id="IPR001841">
    <property type="entry name" value="Znf_RING"/>
</dbReference>
<reference evidence="19" key="1">
    <citation type="submission" date="2021-02" db="EMBL/GenBank/DDBJ databases">
        <authorList>
            <person name="Nowell W R."/>
        </authorList>
    </citation>
    <scope>NUCLEOTIDE SEQUENCE</scope>
</reference>
<evidence type="ECO:0000313" key="19">
    <source>
        <dbReference type="EMBL" id="CAF1185768.1"/>
    </source>
</evidence>
<dbReference type="PANTHER" id="PTHR22763">
    <property type="entry name" value="RING ZINC FINGER PROTEIN"/>
    <property type="match status" value="1"/>
</dbReference>
<keyword evidence="13 17" id="KW-1133">Transmembrane helix</keyword>
<evidence type="ECO:0000256" key="14">
    <source>
        <dbReference type="ARBA" id="ARBA00023136"/>
    </source>
</evidence>
<feature type="compositionally biased region" description="Low complexity" evidence="16">
    <location>
        <begin position="408"/>
        <end position="424"/>
    </location>
</feature>
<dbReference type="GO" id="GO:0061630">
    <property type="term" value="F:ubiquitin protein ligase activity"/>
    <property type="evidence" value="ECO:0007669"/>
    <property type="project" value="UniProtKB-EC"/>
</dbReference>
<gene>
    <name evidence="19" type="ORF">OVA965_LOCUS23285</name>
    <name evidence="20" type="ORF">TMI583_LOCUS24001</name>
</gene>
<evidence type="ECO:0000256" key="9">
    <source>
        <dbReference type="ARBA" id="ARBA00022771"/>
    </source>
</evidence>
<comment type="caution">
    <text evidence="19">The sequence shown here is derived from an EMBL/GenBank/DDBJ whole genome shotgun (WGS) entry which is preliminary data.</text>
</comment>
<dbReference type="EC" id="2.3.2.27" evidence="5"/>
<sequence>KNIETANYMLMMKAQYLVVLSFALTFAVVCNAFYIKRQFYPSVVYLTKSSTSLAVLYVQAFVFVILAGKLVQRIFLGQLRAIETEHLYDRTWFSVTETCLAFTVFRDDFSSRFVGFCAILLFLKCFHWLLEDRVDYMEQSPVLGPIFHGRIISLLSLLLIFDYIFITTAYSHTLAKGASVQIVFGFEYAILLVSVLSTGTKYLLHSIEIRIGDQWENKGVFMLYADLILGFFRSLLYMIFMLIMMKIHTFPLFAIRPMFIAMRAFRKSCADVIESRRAIRSLNTLYPDLNAEELATVTDTTCIICREEMLVQQSIKRLGCQHIFHKNCLRSWFQRQQTCPICRTTVLRPLGAQLLGTPRQVPVGAQAVPAAGGATPPPNADGQPPPSGVQAGGAQAEHNGSQPLPSVNPTSFNLNNTSNTNHPTEQSQQFSIPFGSFPAILPPFAFPPPILPSLNFSGMSEESIRAMEGTEVQHVQARIQCLRNVRNLLDASMLQIQTYMNIVQTQSQMDNSSRILRDLNLDTERVLQQKRSKESVNELPNAMNTVTAQLELFLFVFYFLANVKEENTDTEEEEEDEDEDYYFFVMDLSMCPYF</sequence>
<comment type="catalytic activity">
    <reaction evidence="1">
        <text>S-ubiquitinyl-[E2 ubiquitin-conjugating enzyme]-L-cysteine + [acceptor protein]-L-lysine = [E2 ubiquitin-conjugating enzyme]-L-cysteine + N(6)-ubiquitinyl-[acceptor protein]-L-lysine.</text>
        <dbReference type="EC" id="2.3.2.27"/>
    </reaction>
</comment>
<feature type="domain" description="RING-type" evidence="18">
    <location>
        <begin position="302"/>
        <end position="343"/>
    </location>
</feature>
<evidence type="ECO:0000256" key="5">
    <source>
        <dbReference type="ARBA" id="ARBA00012483"/>
    </source>
</evidence>
<evidence type="ECO:0000256" key="16">
    <source>
        <dbReference type="SAM" id="MobiDB-lite"/>
    </source>
</evidence>
<dbReference type="SMART" id="SM00184">
    <property type="entry name" value="RING"/>
    <property type="match status" value="1"/>
</dbReference>
<evidence type="ECO:0000313" key="20">
    <source>
        <dbReference type="EMBL" id="CAF3996870.1"/>
    </source>
</evidence>
<evidence type="ECO:0000256" key="12">
    <source>
        <dbReference type="ARBA" id="ARBA00022833"/>
    </source>
</evidence>
<comment type="similarity">
    <text evidence="4">Belongs to the HRD1 family.</text>
</comment>
<dbReference type="GO" id="GO:0043161">
    <property type="term" value="P:proteasome-mediated ubiquitin-dependent protein catabolic process"/>
    <property type="evidence" value="ECO:0007669"/>
    <property type="project" value="TreeGrafter"/>
</dbReference>
<dbReference type="InterPro" id="IPR050731">
    <property type="entry name" value="HRD1_E3_ubiq-ligases"/>
</dbReference>
<comment type="pathway">
    <text evidence="3">Protein modification; protein ubiquitination.</text>
</comment>
<evidence type="ECO:0000256" key="13">
    <source>
        <dbReference type="ARBA" id="ARBA00022989"/>
    </source>
</evidence>
<evidence type="ECO:0000256" key="6">
    <source>
        <dbReference type="ARBA" id="ARBA00022679"/>
    </source>
</evidence>
<dbReference type="Proteomes" id="UP000682733">
    <property type="component" value="Unassembled WGS sequence"/>
</dbReference>
<evidence type="ECO:0000256" key="1">
    <source>
        <dbReference type="ARBA" id="ARBA00000900"/>
    </source>
</evidence>
<evidence type="ECO:0000256" key="3">
    <source>
        <dbReference type="ARBA" id="ARBA00004906"/>
    </source>
</evidence>
<dbReference type="GO" id="GO:0005789">
    <property type="term" value="C:endoplasmic reticulum membrane"/>
    <property type="evidence" value="ECO:0007669"/>
    <property type="project" value="UniProtKB-SubCell"/>
</dbReference>
<dbReference type="EMBL" id="CAJOBA010035039">
    <property type="protein sequence ID" value="CAF3996870.1"/>
    <property type="molecule type" value="Genomic_DNA"/>
</dbReference>
<feature type="transmembrane region" description="Helical" evidence="17">
    <location>
        <begin position="150"/>
        <end position="170"/>
    </location>
</feature>
<comment type="subcellular location">
    <subcellularLocation>
        <location evidence="2">Endoplasmic reticulum membrane</location>
        <topology evidence="2">Multi-pass membrane protein</topology>
    </subcellularLocation>
</comment>
<feature type="compositionally biased region" description="Polar residues" evidence="16">
    <location>
        <begin position="398"/>
        <end position="407"/>
    </location>
</feature>
<feature type="transmembrane region" description="Helical" evidence="17">
    <location>
        <begin position="54"/>
        <end position="71"/>
    </location>
</feature>
<feature type="transmembrane region" description="Helical" evidence="17">
    <location>
        <begin position="223"/>
        <end position="243"/>
    </location>
</feature>
<keyword evidence="14 17" id="KW-0472">Membrane</keyword>
<evidence type="ECO:0000313" key="21">
    <source>
        <dbReference type="Proteomes" id="UP000677228"/>
    </source>
</evidence>
<evidence type="ECO:0000256" key="10">
    <source>
        <dbReference type="ARBA" id="ARBA00022786"/>
    </source>
</evidence>
<keyword evidence="8" id="KW-0479">Metal-binding</keyword>
<keyword evidence="11" id="KW-0256">Endoplasmic reticulum</keyword>
<dbReference type="Pfam" id="PF25563">
    <property type="entry name" value="TPR_SYVN1_N"/>
    <property type="match status" value="1"/>
</dbReference>
<evidence type="ECO:0000259" key="18">
    <source>
        <dbReference type="PROSITE" id="PS50089"/>
    </source>
</evidence>
<name>A0A8S2EC84_9BILA</name>
<evidence type="ECO:0000256" key="4">
    <source>
        <dbReference type="ARBA" id="ARBA00010089"/>
    </source>
</evidence>
<organism evidence="19 21">
    <name type="scientific">Didymodactylos carnosus</name>
    <dbReference type="NCBI Taxonomy" id="1234261"/>
    <lineage>
        <taxon>Eukaryota</taxon>
        <taxon>Metazoa</taxon>
        <taxon>Spiralia</taxon>
        <taxon>Gnathifera</taxon>
        <taxon>Rotifera</taxon>
        <taxon>Eurotatoria</taxon>
        <taxon>Bdelloidea</taxon>
        <taxon>Philodinida</taxon>
        <taxon>Philodinidae</taxon>
        <taxon>Didymodactylos</taxon>
    </lineage>
</organism>
<dbReference type="InterPro" id="IPR057992">
    <property type="entry name" value="TPR_SYVN1_N"/>
</dbReference>
<dbReference type="Pfam" id="PF13639">
    <property type="entry name" value="zf-RING_2"/>
    <property type="match status" value="1"/>
</dbReference>
<feature type="compositionally biased region" description="Pro residues" evidence="16">
    <location>
        <begin position="375"/>
        <end position="387"/>
    </location>
</feature>
<dbReference type="EMBL" id="CAJNOK010013512">
    <property type="protein sequence ID" value="CAF1185768.1"/>
    <property type="molecule type" value="Genomic_DNA"/>
</dbReference>
<evidence type="ECO:0000256" key="7">
    <source>
        <dbReference type="ARBA" id="ARBA00022692"/>
    </source>
</evidence>
<feature type="transmembrane region" description="Helical" evidence="17">
    <location>
        <begin position="182"/>
        <end position="203"/>
    </location>
</feature>
<keyword evidence="7 17" id="KW-0812">Transmembrane</keyword>
<dbReference type="PROSITE" id="PS50089">
    <property type="entry name" value="ZF_RING_2"/>
    <property type="match status" value="1"/>
</dbReference>
<dbReference type="AlphaFoldDB" id="A0A8S2EC84"/>
<dbReference type="SUPFAM" id="SSF57850">
    <property type="entry name" value="RING/U-box"/>
    <property type="match status" value="1"/>
</dbReference>
<evidence type="ECO:0000256" key="8">
    <source>
        <dbReference type="ARBA" id="ARBA00022723"/>
    </source>
</evidence>
<protein>
    <recommendedName>
        <fullName evidence="5">RING-type E3 ubiquitin transferase</fullName>
        <ecNumber evidence="5">2.3.2.27</ecNumber>
    </recommendedName>
</protein>
<keyword evidence="6" id="KW-0808">Transferase</keyword>
<accession>A0A8S2EC84</accession>
<dbReference type="GO" id="GO:0036503">
    <property type="term" value="P:ERAD pathway"/>
    <property type="evidence" value="ECO:0007669"/>
    <property type="project" value="TreeGrafter"/>
</dbReference>
<dbReference type="InterPro" id="IPR013083">
    <property type="entry name" value="Znf_RING/FYVE/PHD"/>
</dbReference>
<feature type="transmembrane region" description="Helical" evidence="17">
    <location>
        <begin position="16"/>
        <end position="34"/>
    </location>
</feature>
<proteinExistence type="inferred from homology"/>
<feature type="non-terminal residue" evidence="19">
    <location>
        <position position="1"/>
    </location>
</feature>
<evidence type="ECO:0000256" key="11">
    <source>
        <dbReference type="ARBA" id="ARBA00022824"/>
    </source>
</evidence>
<dbReference type="Gene3D" id="3.30.40.10">
    <property type="entry name" value="Zinc/RING finger domain, C3HC4 (zinc finger)"/>
    <property type="match status" value="1"/>
</dbReference>
<keyword evidence="10" id="KW-0833">Ubl conjugation pathway</keyword>
<evidence type="ECO:0000256" key="2">
    <source>
        <dbReference type="ARBA" id="ARBA00004477"/>
    </source>
</evidence>
<keyword evidence="12" id="KW-0862">Zinc</keyword>
<dbReference type="PANTHER" id="PTHR22763:SF184">
    <property type="entry name" value="E3 UBIQUITIN-PROTEIN LIGASE SYNOVIOLIN"/>
    <property type="match status" value="1"/>
</dbReference>
<dbReference type="GO" id="GO:0008270">
    <property type="term" value="F:zinc ion binding"/>
    <property type="evidence" value="ECO:0007669"/>
    <property type="project" value="UniProtKB-KW"/>
</dbReference>